<reference evidence="7 8" key="1">
    <citation type="submission" date="2016-08" db="EMBL/GenBank/DDBJ databases">
        <title>Novel Firmicutes and Novel Genomes.</title>
        <authorList>
            <person name="Poppleton D.I."/>
            <person name="Gribaldo S."/>
        </authorList>
    </citation>
    <scope>NUCLEOTIDE SEQUENCE [LARGE SCALE GENOMIC DNA]</scope>
    <source>
        <strain evidence="7 8">CTT3</strain>
    </source>
</reference>
<dbReference type="PROSITE" id="PS51656">
    <property type="entry name" value="4FE4S"/>
    <property type="match status" value="1"/>
</dbReference>
<accession>A0A419T6X3</accession>
<dbReference type="Gene3D" id="3.40.50.1780">
    <property type="match status" value="2"/>
</dbReference>
<dbReference type="EMBL" id="MCIB01000007">
    <property type="protein sequence ID" value="RKD33186.1"/>
    <property type="molecule type" value="Genomic_DNA"/>
</dbReference>
<sequence length="421" mass="46864">MKEYFHSVILDETKCNGCTNCMRRCPTEAIRIKDKKAHIIKERCIDCGECIRVCPYYAQNSATDDLNKLKEYKFNIAIVPFSMYGQFSSDLDMDKIFQGIKSLGFDYVYDEAHAADIATISIKQEIKKTDLPKPIISSLCPAVLRLIQINFPSLIDNIIRIESPMEIAGRLAKKKVMDEYNLDSDEVGVFYLTHCPAKVTSIKNPIGIKNSYIDGAIAIKRIYGDILRNATTVKKVESFSKGSSLGIGWAKVGGQSEALGIENYIAVDGIENVIKVLEEAELGKLDNIDYIEAMACVGGCVGGPLTVENPFIAKSRIRRTIEEKSKIMRVNEEEILNLYKEGIFSLTEEIEAKGIMKLDEDIKMAIRKIEKIKQITDSLPGLDCGSCGAPTCRALAEDIVLGYATIDNCVFRMNKSTNISK</sequence>
<dbReference type="InterPro" id="IPR009016">
    <property type="entry name" value="Fe_hydrogenase"/>
</dbReference>
<dbReference type="AlphaFoldDB" id="A0A419T6X3"/>
<dbReference type="SUPFAM" id="SSF53920">
    <property type="entry name" value="Fe-only hydrogenase"/>
    <property type="match status" value="1"/>
</dbReference>
<dbReference type="GO" id="GO:0051539">
    <property type="term" value="F:4 iron, 4 sulfur cluster binding"/>
    <property type="evidence" value="ECO:0007669"/>
    <property type="project" value="UniProtKB-KW"/>
</dbReference>
<evidence type="ECO:0000256" key="4">
    <source>
        <dbReference type="ARBA" id="ARBA00023014"/>
    </source>
</evidence>
<dbReference type="RefSeq" id="WP_120167973.1">
    <property type="nucleotide sequence ID" value="NZ_MCIB01000007.1"/>
</dbReference>
<dbReference type="PROSITE" id="PS00198">
    <property type="entry name" value="4FE4S_FER_1"/>
    <property type="match status" value="2"/>
</dbReference>
<dbReference type="PANTHER" id="PTHR11615">
    <property type="entry name" value="NITRATE, FORMATE, IRON DEHYDROGENASE"/>
    <property type="match status" value="1"/>
</dbReference>
<evidence type="ECO:0000256" key="3">
    <source>
        <dbReference type="ARBA" id="ARBA00023004"/>
    </source>
</evidence>
<comment type="caution">
    <text evidence="7">The sequence shown here is derived from an EMBL/GenBank/DDBJ whole genome shotgun (WGS) entry which is preliminary data.</text>
</comment>
<evidence type="ECO:0000256" key="2">
    <source>
        <dbReference type="ARBA" id="ARBA00022723"/>
    </source>
</evidence>
<protein>
    <submittedName>
        <fullName evidence="7">Ferredoxin</fullName>
    </submittedName>
</protein>
<keyword evidence="4" id="KW-0411">Iron-sulfur</keyword>
<dbReference type="Gene3D" id="3.40.950.10">
    <property type="entry name" value="Fe-only Hydrogenase (Larger Subunit), Chain L, domain 3"/>
    <property type="match status" value="2"/>
</dbReference>
<dbReference type="Gene3D" id="1.10.15.40">
    <property type="entry name" value="Electron transport complex subunit B, putative Fe-S cluster"/>
    <property type="match status" value="1"/>
</dbReference>
<dbReference type="InterPro" id="IPR007202">
    <property type="entry name" value="4Fe-4S_dom"/>
</dbReference>
<evidence type="ECO:0000313" key="7">
    <source>
        <dbReference type="EMBL" id="RKD33186.1"/>
    </source>
</evidence>
<evidence type="ECO:0000259" key="5">
    <source>
        <dbReference type="PROSITE" id="PS51379"/>
    </source>
</evidence>
<dbReference type="InterPro" id="IPR004108">
    <property type="entry name" value="Fe_hydrogenase_lsu_C"/>
</dbReference>
<dbReference type="Proteomes" id="UP000284177">
    <property type="component" value="Unassembled WGS sequence"/>
</dbReference>
<keyword evidence="2" id="KW-0479">Metal-binding</keyword>
<name>A0A419T6X3_9FIRM</name>
<dbReference type="InterPro" id="IPR017896">
    <property type="entry name" value="4Fe4S_Fe-S-bd"/>
</dbReference>
<evidence type="ECO:0000256" key="1">
    <source>
        <dbReference type="ARBA" id="ARBA00022485"/>
    </source>
</evidence>
<keyword evidence="8" id="KW-1185">Reference proteome</keyword>
<dbReference type="OrthoDB" id="9798098at2"/>
<keyword evidence="3" id="KW-0408">Iron</keyword>
<feature type="domain" description="4Fe-4S ferredoxin-type" evidence="5">
    <location>
        <begin position="6"/>
        <end position="35"/>
    </location>
</feature>
<feature type="domain" description="4Fe-4S" evidence="6">
    <location>
        <begin position="367"/>
        <end position="421"/>
    </location>
</feature>
<dbReference type="Pfam" id="PF13237">
    <property type="entry name" value="Fer4_10"/>
    <property type="match status" value="1"/>
</dbReference>
<dbReference type="InterPro" id="IPR017900">
    <property type="entry name" value="4Fe4S_Fe_S_CS"/>
</dbReference>
<organism evidence="7 8">
    <name type="scientific">Thermohalobacter berrensis</name>
    <dbReference type="NCBI Taxonomy" id="99594"/>
    <lineage>
        <taxon>Bacteria</taxon>
        <taxon>Bacillati</taxon>
        <taxon>Bacillota</taxon>
        <taxon>Tissierellia</taxon>
        <taxon>Tissierellales</taxon>
        <taxon>Thermohalobacteraceae</taxon>
        <taxon>Thermohalobacter</taxon>
    </lineage>
</organism>
<dbReference type="GO" id="GO:0046872">
    <property type="term" value="F:metal ion binding"/>
    <property type="evidence" value="ECO:0007669"/>
    <property type="project" value="UniProtKB-KW"/>
</dbReference>
<dbReference type="Pfam" id="PF02906">
    <property type="entry name" value="Fe_hyd_lg_C"/>
    <property type="match status" value="2"/>
</dbReference>
<dbReference type="SUPFAM" id="SSF54862">
    <property type="entry name" value="4Fe-4S ferredoxins"/>
    <property type="match status" value="1"/>
</dbReference>
<keyword evidence="1" id="KW-0004">4Fe-4S</keyword>
<dbReference type="Pfam" id="PF04060">
    <property type="entry name" value="FeS"/>
    <property type="match status" value="1"/>
</dbReference>
<feature type="domain" description="4Fe-4S ferredoxin-type" evidence="5">
    <location>
        <begin position="36"/>
        <end position="64"/>
    </location>
</feature>
<gene>
    <name evidence="7" type="ORF">BET03_09740</name>
</gene>
<evidence type="ECO:0000259" key="6">
    <source>
        <dbReference type="PROSITE" id="PS51656"/>
    </source>
</evidence>
<evidence type="ECO:0000313" key="8">
    <source>
        <dbReference type="Proteomes" id="UP000284177"/>
    </source>
</evidence>
<dbReference type="PROSITE" id="PS51379">
    <property type="entry name" value="4FE4S_FER_2"/>
    <property type="match status" value="2"/>
</dbReference>
<dbReference type="InterPro" id="IPR050340">
    <property type="entry name" value="Cytosolic_Fe-S_CAF"/>
</dbReference>
<dbReference type="Gene3D" id="3.30.70.20">
    <property type="match status" value="1"/>
</dbReference>
<proteinExistence type="predicted"/>